<proteinExistence type="predicted"/>
<keyword evidence="2" id="KW-1185">Reference proteome</keyword>
<accession>A0AB34K1L8</accession>
<evidence type="ECO:0008006" key="3">
    <source>
        <dbReference type="Google" id="ProtNLM"/>
    </source>
</evidence>
<dbReference type="EMBL" id="JBGBPQ010000002">
    <property type="protein sequence ID" value="KAL1528075.1"/>
    <property type="molecule type" value="Genomic_DNA"/>
</dbReference>
<organism evidence="1 2">
    <name type="scientific">Prymnesium parvum</name>
    <name type="common">Toxic golden alga</name>
    <dbReference type="NCBI Taxonomy" id="97485"/>
    <lineage>
        <taxon>Eukaryota</taxon>
        <taxon>Haptista</taxon>
        <taxon>Haptophyta</taxon>
        <taxon>Prymnesiophyceae</taxon>
        <taxon>Prymnesiales</taxon>
        <taxon>Prymnesiaceae</taxon>
        <taxon>Prymnesium</taxon>
    </lineage>
</organism>
<comment type="caution">
    <text evidence="1">The sequence shown here is derived from an EMBL/GenBank/DDBJ whole genome shotgun (WGS) entry which is preliminary data.</text>
</comment>
<sequence>MEPSACIAEHWQRGGSAPPGSQSAHGSTAICMLGELRYHGLSLLNMRWALRLPLREHHFFYVGPNDAAWDLHRPFVTRLPYSRFGYDALAVRQLGHDRPLWQLTQERGRRILTLNAASAPRLAALTADGRPQRRFVHLVVQLWQQHHCLRMVRAHEVGARTRFARIVKARADAFFFTRLPVPRPDELLWPGRREQDVFFDGPRDVAAAMLDSTALVQRLLNKERVATFSGSLIQDLWRQRLRHHMALNSSRRVVVTRVCRSQAPPWCFLGFIRGSPACGAFDYRLESPDPEDFPPSTDKVQAAWDTVPSRLRIVLRNVSHVCFGGSRRMSAPMANCSDVQGDPGSFRAIDVTRRVR</sequence>
<reference evidence="1 2" key="1">
    <citation type="journal article" date="2024" name="Science">
        <title>Giant polyketide synthase enzymes in the biosynthesis of giant marine polyether toxins.</title>
        <authorList>
            <person name="Fallon T.R."/>
            <person name="Shende V.V."/>
            <person name="Wierzbicki I.H."/>
            <person name="Pendleton A.L."/>
            <person name="Watervoot N.F."/>
            <person name="Auber R.P."/>
            <person name="Gonzalez D.J."/>
            <person name="Wisecaver J.H."/>
            <person name="Moore B.S."/>
        </authorList>
    </citation>
    <scope>NUCLEOTIDE SEQUENCE [LARGE SCALE GENOMIC DNA]</scope>
    <source>
        <strain evidence="1 2">12B1</strain>
    </source>
</reference>
<evidence type="ECO:0000313" key="1">
    <source>
        <dbReference type="EMBL" id="KAL1528075.1"/>
    </source>
</evidence>
<gene>
    <name evidence="1" type="ORF">AB1Y20_009441</name>
</gene>
<dbReference type="Proteomes" id="UP001515480">
    <property type="component" value="Unassembled WGS sequence"/>
</dbReference>
<evidence type="ECO:0000313" key="2">
    <source>
        <dbReference type="Proteomes" id="UP001515480"/>
    </source>
</evidence>
<protein>
    <recommendedName>
        <fullName evidence="3">Protein xylosyltransferase</fullName>
    </recommendedName>
</protein>
<dbReference type="AlphaFoldDB" id="A0AB34K1L8"/>
<name>A0AB34K1L8_PRYPA</name>